<organism evidence="1 2">
    <name type="scientific">Clostridium beijerinckii</name>
    <name type="common">Clostridium MP</name>
    <dbReference type="NCBI Taxonomy" id="1520"/>
    <lineage>
        <taxon>Bacteria</taxon>
        <taxon>Bacillati</taxon>
        <taxon>Bacillota</taxon>
        <taxon>Clostridia</taxon>
        <taxon>Eubacteriales</taxon>
        <taxon>Clostridiaceae</taxon>
        <taxon>Clostridium</taxon>
    </lineage>
</organism>
<dbReference type="EMBL" id="JABSXK010000001">
    <property type="protein sequence ID" value="NRV09740.1"/>
    <property type="molecule type" value="Genomic_DNA"/>
</dbReference>
<sequence length="87" mass="10467">MNKVNFYQKKYEALEKFYGWVDQGSEYDVAVEQSIYYNKQMDELDEIILNITIATRFSRCGKTISDKFKNRLENIISKYKTLNLEKY</sequence>
<protein>
    <submittedName>
        <fullName evidence="1">Uncharacterized protein</fullName>
    </submittedName>
</protein>
<comment type="caution">
    <text evidence="1">The sequence shown here is derived from an EMBL/GenBank/DDBJ whole genome shotgun (WGS) entry which is preliminary data.</text>
</comment>
<dbReference type="AlphaFoldDB" id="A0A1B9BGT9"/>
<gene>
    <name evidence="1" type="ORF">DFH45_002703</name>
</gene>
<dbReference type="RefSeq" id="WP_065418983.1">
    <property type="nucleotide sequence ID" value="NZ_CP016090.1"/>
</dbReference>
<evidence type="ECO:0000313" key="2">
    <source>
        <dbReference type="Proteomes" id="UP000821656"/>
    </source>
</evidence>
<reference evidence="1" key="1">
    <citation type="submission" date="2020-05" db="EMBL/GenBank/DDBJ databases">
        <title>Genomic insights into acetone-butanol-ethanol (ABE) fermentation by sequencing solventogenic clostridia strains.</title>
        <authorList>
            <person name="Brown S."/>
        </authorList>
    </citation>
    <scope>NUCLEOTIDE SEQUENCE</scope>
    <source>
        <strain evidence="1">DJ126</strain>
    </source>
</reference>
<proteinExistence type="predicted"/>
<name>A0A1B9BGT9_CLOBE</name>
<evidence type="ECO:0000313" key="1">
    <source>
        <dbReference type="EMBL" id="NRV09740.1"/>
    </source>
</evidence>
<accession>A0A1B9BGT9</accession>
<dbReference type="Proteomes" id="UP000821656">
    <property type="component" value="Unassembled WGS sequence"/>
</dbReference>